<evidence type="ECO:0000256" key="1">
    <source>
        <dbReference type="SAM" id="MobiDB-lite"/>
    </source>
</evidence>
<reference evidence="3" key="1">
    <citation type="journal article" date="2015" name="Nat. Plants">
        <title>Genome expansion of Arabis alpina linked with retrotransposition and reduced symmetric DNA methylation.</title>
        <authorList>
            <person name="Willing E.M."/>
            <person name="Rawat V."/>
            <person name="Mandakova T."/>
            <person name="Maumus F."/>
            <person name="James G.V."/>
            <person name="Nordstroem K.J."/>
            <person name="Becker C."/>
            <person name="Warthmann N."/>
            <person name="Chica C."/>
            <person name="Szarzynska B."/>
            <person name="Zytnicki M."/>
            <person name="Albani M.C."/>
            <person name="Kiefer C."/>
            <person name="Bergonzi S."/>
            <person name="Castaings L."/>
            <person name="Mateos J.L."/>
            <person name="Berns M.C."/>
            <person name="Bujdoso N."/>
            <person name="Piofczyk T."/>
            <person name="de Lorenzo L."/>
            <person name="Barrero-Sicilia C."/>
            <person name="Mateos I."/>
            <person name="Piednoel M."/>
            <person name="Hagmann J."/>
            <person name="Chen-Min-Tao R."/>
            <person name="Iglesias-Fernandez R."/>
            <person name="Schuster S.C."/>
            <person name="Alonso-Blanco C."/>
            <person name="Roudier F."/>
            <person name="Carbonero P."/>
            <person name="Paz-Ares J."/>
            <person name="Davis S.J."/>
            <person name="Pecinka A."/>
            <person name="Quesneville H."/>
            <person name="Colot V."/>
            <person name="Lysak M.A."/>
            <person name="Weigel D."/>
            <person name="Coupland G."/>
            <person name="Schneeberger K."/>
        </authorList>
    </citation>
    <scope>NUCLEOTIDE SEQUENCE [LARGE SCALE GENOMIC DNA]</scope>
    <source>
        <strain evidence="3">cv. Pajares</strain>
    </source>
</reference>
<accession>A0A087HNU5</accession>
<keyword evidence="3" id="KW-1185">Reference proteome</keyword>
<dbReference type="Gramene" id="KFK43797">
    <property type="protein sequence ID" value="KFK43797"/>
    <property type="gene ID" value="AALP_AA1G173900"/>
</dbReference>
<feature type="region of interest" description="Disordered" evidence="1">
    <location>
        <begin position="1"/>
        <end position="33"/>
    </location>
</feature>
<organism evidence="2 3">
    <name type="scientific">Arabis alpina</name>
    <name type="common">Alpine rock-cress</name>
    <dbReference type="NCBI Taxonomy" id="50452"/>
    <lineage>
        <taxon>Eukaryota</taxon>
        <taxon>Viridiplantae</taxon>
        <taxon>Streptophyta</taxon>
        <taxon>Embryophyta</taxon>
        <taxon>Tracheophyta</taxon>
        <taxon>Spermatophyta</taxon>
        <taxon>Magnoliopsida</taxon>
        <taxon>eudicotyledons</taxon>
        <taxon>Gunneridae</taxon>
        <taxon>Pentapetalae</taxon>
        <taxon>rosids</taxon>
        <taxon>malvids</taxon>
        <taxon>Brassicales</taxon>
        <taxon>Brassicaceae</taxon>
        <taxon>Arabideae</taxon>
        <taxon>Arabis</taxon>
    </lineage>
</organism>
<proteinExistence type="predicted"/>
<dbReference type="EMBL" id="CM002869">
    <property type="protein sequence ID" value="KFK43797.1"/>
    <property type="molecule type" value="Genomic_DNA"/>
</dbReference>
<evidence type="ECO:0000313" key="2">
    <source>
        <dbReference type="EMBL" id="KFK43797.1"/>
    </source>
</evidence>
<dbReference type="AlphaFoldDB" id="A0A087HNU5"/>
<evidence type="ECO:0000313" key="3">
    <source>
        <dbReference type="Proteomes" id="UP000029120"/>
    </source>
</evidence>
<dbReference type="Proteomes" id="UP000029120">
    <property type="component" value="Chromosome 1"/>
</dbReference>
<sequence length="73" mass="7942">MSEKDCTSDESFTCIVVPNPSDNQGSTNDKREKELEDGFNLHRFKYEVLLPESFDPAANLASPSSSSGGSGNR</sequence>
<dbReference type="OrthoDB" id="411211at2759"/>
<name>A0A087HNU5_ARAAL</name>
<gene>
    <name evidence="2" type="ordered locus">AALP_Aa1g173900</name>
</gene>
<protein>
    <submittedName>
        <fullName evidence="2">Uncharacterized protein</fullName>
    </submittedName>
</protein>